<evidence type="ECO:0000256" key="7">
    <source>
        <dbReference type="ARBA" id="ARBA00023315"/>
    </source>
</evidence>
<dbReference type="PROSITE" id="PS52019">
    <property type="entry name" value="PKS_MFAS_DH"/>
    <property type="match status" value="1"/>
</dbReference>
<dbReference type="EMBL" id="VFLP01000028">
    <property type="protein sequence ID" value="TRX93592.1"/>
    <property type="molecule type" value="Genomic_DNA"/>
</dbReference>
<dbReference type="OrthoDB" id="329835at2759"/>
<dbReference type="SMART" id="SM00825">
    <property type="entry name" value="PKS_KS"/>
    <property type="match status" value="1"/>
</dbReference>
<dbReference type="CDD" id="cd00833">
    <property type="entry name" value="PKS"/>
    <property type="match status" value="1"/>
</dbReference>
<dbReference type="InterPro" id="IPR009081">
    <property type="entry name" value="PP-bd_ACP"/>
</dbReference>
<dbReference type="GO" id="GO:0044550">
    <property type="term" value="P:secondary metabolite biosynthetic process"/>
    <property type="evidence" value="ECO:0007669"/>
    <property type="project" value="TreeGrafter"/>
</dbReference>
<dbReference type="GO" id="GO:0006633">
    <property type="term" value="P:fatty acid biosynthetic process"/>
    <property type="evidence" value="ECO:0007669"/>
    <property type="project" value="InterPro"/>
</dbReference>
<keyword evidence="4" id="KW-0521">NADP</keyword>
<dbReference type="InterPro" id="IPR057326">
    <property type="entry name" value="KR_dom"/>
</dbReference>
<dbReference type="InterPro" id="IPR016039">
    <property type="entry name" value="Thiolase-like"/>
</dbReference>
<dbReference type="CDD" id="cd02440">
    <property type="entry name" value="AdoMet_MTases"/>
    <property type="match status" value="1"/>
</dbReference>
<sequence length="3323" mass="365797">MGDIAVIGFSFKLPEGLYAKGGYFIKDDPGAFDAPFFSITAAEAASMDPMQRWTLEVTYRAFENAGIPMKKLRRSRTAVFSASMTDDYSRIVSKDPEMASRMAITGTFPSIIPNRVSWFFDLHGPSVHIDTACSSSLVAIDLACQSLASGDASMALVTGSNLILGPDGFLLLSNLSFLSPDSKSYSFDHRANGYARGEGIIALVLKPLKEAVEDGDMIRAVIRSTGTNQDGRTPSLTQPSPEAQEELIRHVYKKANLSFEPTCYVEAHVGDPIEMKAIGRVFRPYRNPDKPLYVGSVKTNIGHLEGCSGLAGIIKSIMILEKGIIVPNALFQRHNDNIDVGFYNTVVCKAIVPKIMALIHLKVPTQLTSWPSSGLRRVSVNSFGFGGTNTHVILDDAYHYLREHKLTANHNTINPHPSNHFCYNTAYRTILPKHGVTAVNGVNEAKQNGNSGFNDHQTVDSLDPITDAKGSRSIDNSYEPNCKQQREVSHPTFIPILLVWSASDEKALHRTLQQYESYIKNYDTGETVKRLAYTLASRRSHMLWRAFSVISDNFITMSPKPPVSRFVRTSTDVGTAFIFTGQGAQYVNMGLELLQYPVYEATLKRINNIYRDLGCEWSIFNQILDPENIDTPECSQPLSTALQIALVELLKSFGISPKAVIGHSSGEIAAAGQLASRLRANSGSIGAMMSVNITHDQVKDYLKSMGSPDVEDSVHVACVNSPINCTISGPERAIDAVKQHLDEAGIFAQKLRTGVAYHSSFMLIIAKDYLSQMGTLKAGNKTTSIPMISTVTGKLVRPSILSTAEYWVDNLVSPVRFLDAIKVVAQQAPTLKVGLGNITDLVEIGPHSALKRPIEDTIAQLGKQKQIRYANALHRSKDAVESILELVGCLFCHGHEFNISKANRLLSSQTPSFLVDCPQYPFDHSRTYWTESRLSRDFRLREHALGDFLGWRFHDWNPLEPRWRNLWSVETTPWIGDHVVSNTIIYPAAGMLVMAMEAAREVALKNLVTLGYHIKEAYFLNPIIVKEAWEFKTETMVHLRPIQHPYEKQSTWSDIKLFAHYNDGWKECFRATIKIRYEEQNIEVDNGREEQLAKDQAVRQYRHALNTCTIGINSQKFYKDSEENGIKYGELFRILKNIHSDGAEISIGRVDVTSKHQASLVHPAVLDAAFQVLQVSITKGLTAVSGTHVPVSLHDGWFSASGWQASHTSSIRYMATAGGNTGRETKEGSIFAFADDNSVLCRIGRLVTAQVSKEDKSFPANKKLLYGLDWQPQLSLLDTEQLRRTCGDDTITKDEGNIASWHKKLTFVLNTSLCRTLRQLTVSDRLQIPASLTRHIRWMESQVLQMSPAQTNADTNDGDLEILLQEIETLNPPWKLFTSIVRQLKRILVGEIDPLSVIFDSNLAEIFYADMFNSICDHRLQRLITLASHEKPRLRVLEVGAGTGGMTSYVLSTLIDLEKETGGLSFSNYTYTDVSSTFFENARERWHDVRERMTFKIFDLERAVEDQGFELGSFDLVIAGSVLHATAVLGNTLRNVHKTLKPGGRMILLEPVAPENVITNFAFGLAPGWWSCQEEWRAMSPAVVEDKWHECLQANGFSGNDLCLRDFRDESCHVFSIILTTALATQQSENQPPFDKILLVIDPQSSSQAALASSLRETLESRLAYQQLNITTLSNVENADVAESDVVISLLETDKPFLATITEGDFQAFQSLLKAARNLLWVTAARADDSQVALYGVAPGFLRSIRTEAIEKHLVMLSIERRGESVDALAGYVNKVLKSAFKGSSDEVEYVVRDGEIVTSRVIEESSVNETVRTLISPQLQHKPWVSGPALQLTVGTPGDLESLKFVEDSSHGAPLGPRDVEIEAKAWGLNFRDVYVALGRLNDGDLGGDCAGIVTRVGPDCKSTLQPGDRVCMISPGCMRAYPRAPESSVLKIPDDLSLEAAASMVAPGITAHYSLLQVARLRKGEKILIHSASGSTGQMAIWIAKLKGAEIFATVGFDEKRKLLMESFNIPDDHIFYSRNTSFAQGVMRMTKGCGVDVVLNSLSGDGLRASWECIAPYGRFIEIGKADIMANSALPMACFAKNVTFSAVDLVHLSQSDEELTSRLLQSTIRLIEQGAQPPSPLHIYPVSKVEDAFRFLQSGKNTGRVVIGIDSSDVVPKSWQFNPGASYIIAGGFGGLGRAIIKWMVDRGAKHLIILSRSGPVSESAVDLVSRLTSQGVMVFAPKCDASSSTSLAEVLQKCKARNIPPIKGCINAAMVLQDAVFENMTYAQWDLTVNSKVQSSWNLHIMLPKDLEFFVLLSSLAGICGTIAQSNYAGGCSAQDALARYRTATGQKAISFDVGWMRNIGIIAEKESYQRNRQQAADMQQIDDTELLALLDVYCDPDLPLLSVTKSQVLIGLLTPADFLLQGQALPQMHDRPLFGHFSHIVGRTVPEASISVVENPGTLFRLEKDADERIQIVIRALAVKLARAMSISPNDIEPSKSLSSYGVDSLMAVELRNYIGREFQATVAVFDIMGGVAISSISDLVVERSTIDKDLSTNLKLYKMAKSERNELATTFYCVTIFGENTTSIAVSGHDDRVVVYRGAVVENTHRVHAAVTDASGNLLFAVGNPDRITLARSAAKPVQVLSLLEIDGFDRYGFDETDIALMCASHSSEEAHIERARSMLDKIPGNEQVLRCGGHEAVSLEVNRRWIREGFTPGAICNNCSGKHIGMYAAARLLDENRATEYHLPTHAIQAKVAQTFQELSGLTPGEIQWAVDGCNLPAPALPLRDIGCLFAKIAAGADAAEQGAIPARTRHLAQIFNAMWRHPDMVGGKGRFCTELMLQFHGELIGKLGAEGCYGVAIRESEQTRRLGAQGAIGIAVKIEDGNIEILYTAVMEILQQLDIGTREQRQSLCNFHYPARTNTVGETTGRVTFDLQVRPEVHTRELILKLTESYSRTPTVKMPAHRDRTNMPDPSSSVGQRPMWYALLAFPIAYAAPYVTDDGFPNPNAQQLLAIEQQADGLLSNLPPPPTLSQAGITNFQLIAFNENLEVKFFDEIISNITNHVPGFESKLSTWSETELLEILKTVKAQEELHAITAITTLQHFNAPLVPEPCTYNFPSTTLEEAITLAQTLTGVVLGTLQDAEQSFAQNGDDGPVRAVSSVIGQEGEQNGFYRSILNEKPSEKPFLTTNVAAFAFSALQQFIVSCPFDINQIPIPIFPALNVLTTAEARDMYLSFSADLSKNSQINEGSDFSSLFVTYLVGQQVPISEPVINPKFDGGVLTFDALFPFTENLMSGLSIAALTNSSNFPNADTLVANTLAAPGLIQVNDILSK</sequence>
<dbReference type="SUPFAM" id="SSF53901">
    <property type="entry name" value="Thiolase-like"/>
    <property type="match status" value="1"/>
</dbReference>
<feature type="domain" description="Carrier" evidence="9">
    <location>
        <begin position="2458"/>
        <end position="2535"/>
    </location>
</feature>
<dbReference type="InterPro" id="IPR050091">
    <property type="entry name" value="PKS_NRPS_Biosynth_Enz"/>
</dbReference>
<dbReference type="PROSITE" id="PS00606">
    <property type="entry name" value="KS3_1"/>
    <property type="match status" value="1"/>
</dbReference>
<dbReference type="InterPro" id="IPR013968">
    <property type="entry name" value="PKS_KR"/>
</dbReference>
<name>A0A553I069_9PEZI</name>
<dbReference type="Proteomes" id="UP000319160">
    <property type="component" value="Unassembled WGS sequence"/>
</dbReference>
<keyword evidence="3" id="KW-0808">Transferase</keyword>
<dbReference type="InterPro" id="IPR049552">
    <property type="entry name" value="PKS_DH_N"/>
</dbReference>
<dbReference type="Gene3D" id="3.40.47.10">
    <property type="match status" value="1"/>
</dbReference>
<dbReference type="Gene3D" id="3.40.366.10">
    <property type="entry name" value="Malonyl-Coenzyme A Acyl Carrier Protein, domain 2"/>
    <property type="match status" value="1"/>
</dbReference>
<dbReference type="InterPro" id="IPR020841">
    <property type="entry name" value="PKS_Beta-ketoAc_synthase_dom"/>
</dbReference>
<dbReference type="InterPro" id="IPR020843">
    <property type="entry name" value="ER"/>
</dbReference>
<dbReference type="InterPro" id="IPR001227">
    <property type="entry name" value="Ac_transferase_dom_sf"/>
</dbReference>
<dbReference type="Pfam" id="PF08659">
    <property type="entry name" value="KR"/>
    <property type="match status" value="1"/>
</dbReference>
<dbReference type="PANTHER" id="PTHR43775:SF29">
    <property type="entry name" value="ASPERFURANONE POLYKETIDE SYNTHASE AFOG-RELATED"/>
    <property type="match status" value="1"/>
</dbReference>
<dbReference type="InterPro" id="IPR056501">
    <property type="entry name" value="NAD-bd_HRPKS_sdrA"/>
</dbReference>
<evidence type="ECO:0000259" key="11">
    <source>
        <dbReference type="PROSITE" id="PS52019"/>
    </source>
</evidence>
<dbReference type="Gene3D" id="3.30.70.3290">
    <property type="match status" value="1"/>
</dbReference>
<dbReference type="InterPro" id="IPR018201">
    <property type="entry name" value="Ketoacyl_synth_AS"/>
</dbReference>
<dbReference type="InterPro" id="IPR042104">
    <property type="entry name" value="PKS_dehydratase_sf"/>
</dbReference>
<dbReference type="InterPro" id="IPR032821">
    <property type="entry name" value="PKS_assoc"/>
</dbReference>
<dbReference type="InterPro" id="IPR014043">
    <property type="entry name" value="Acyl_transferase_dom"/>
</dbReference>
<keyword evidence="1" id="KW-0596">Phosphopantetheine</keyword>
<reference evidence="13" key="1">
    <citation type="submission" date="2019-06" db="EMBL/GenBank/DDBJ databases">
        <title>Draft genome sequence of the griseofulvin-producing fungus Xylaria cubensis strain G536.</title>
        <authorList>
            <person name="Mead M.E."/>
            <person name="Raja H.A."/>
            <person name="Steenwyk J.L."/>
            <person name="Knowles S.L."/>
            <person name="Oberlies N.H."/>
            <person name="Rokas A."/>
        </authorList>
    </citation>
    <scope>NUCLEOTIDE SEQUENCE [LARGE SCALE GENOMIC DNA]</scope>
    <source>
        <strain evidence="13">G536</strain>
    </source>
</reference>
<dbReference type="InterPro" id="IPR011032">
    <property type="entry name" value="GroES-like_sf"/>
</dbReference>
<dbReference type="Pfam" id="PF23114">
    <property type="entry name" value="NAD-bd_HRPKS_sdrA"/>
    <property type="match status" value="1"/>
</dbReference>
<keyword evidence="5" id="KW-0560">Oxidoreductase</keyword>
<dbReference type="InterPro" id="IPR010349">
    <property type="entry name" value="Asparaginase_II"/>
</dbReference>
<dbReference type="CDD" id="cd05195">
    <property type="entry name" value="enoyl_red"/>
    <property type="match status" value="1"/>
</dbReference>
<gene>
    <name evidence="12" type="ORF">FHL15_005564</name>
</gene>
<dbReference type="SUPFAM" id="SSF52151">
    <property type="entry name" value="FabD/lysophospholipase-like"/>
    <property type="match status" value="1"/>
</dbReference>
<organism evidence="12 13">
    <name type="scientific">Xylaria flabelliformis</name>
    <dbReference type="NCBI Taxonomy" id="2512241"/>
    <lineage>
        <taxon>Eukaryota</taxon>
        <taxon>Fungi</taxon>
        <taxon>Dikarya</taxon>
        <taxon>Ascomycota</taxon>
        <taxon>Pezizomycotina</taxon>
        <taxon>Sordariomycetes</taxon>
        <taxon>Xylariomycetidae</taxon>
        <taxon>Xylariales</taxon>
        <taxon>Xylariaceae</taxon>
        <taxon>Xylaria</taxon>
    </lineage>
</organism>
<evidence type="ECO:0000259" key="10">
    <source>
        <dbReference type="PROSITE" id="PS52004"/>
    </source>
</evidence>
<evidence type="ECO:0000256" key="4">
    <source>
        <dbReference type="ARBA" id="ARBA00022857"/>
    </source>
</evidence>
<dbReference type="GO" id="GO:1901336">
    <property type="term" value="P:lactone biosynthetic process"/>
    <property type="evidence" value="ECO:0007669"/>
    <property type="project" value="UniProtKB-ARBA"/>
</dbReference>
<feature type="region of interest" description="N-terminal hotdog fold" evidence="8">
    <location>
        <begin position="946"/>
        <end position="1080"/>
    </location>
</feature>
<dbReference type="InterPro" id="IPR013217">
    <property type="entry name" value="Methyltransf_12"/>
</dbReference>
<feature type="domain" description="Ketosynthase family 3 (KS3)" evidence="10">
    <location>
        <begin position="1"/>
        <end position="396"/>
    </location>
</feature>
<dbReference type="SMART" id="SM00829">
    <property type="entry name" value="PKS_ER"/>
    <property type="match status" value="1"/>
</dbReference>
<dbReference type="InterPro" id="IPR036291">
    <property type="entry name" value="NAD(P)-bd_dom_sf"/>
</dbReference>
<dbReference type="Pfam" id="PF13602">
    <property type="entry name" value="ADH_zinc_N_2"/>
    <property type="match status" value="1"/>
</dbReference>
<dbReference type="Pfam" id="PF16197">
    <property type="entry name" value="KAsynt_C_assoc"/>
    <property type="match status" value="1"/>
</dbReference>
<dbReference type="Pfam" id="PF21089">
    <property type="entry name" value="PKS_DH_N"/>
    <property type="match status" value="1"/>
</dbReference>
<evidence type="ECO:0000256" key="6">
    <source>
        <dbReference type="ARBA" id="ARBA00023268"/>
    </source>
</evidence>
<dbReference type="InterPro" id="IPR014031">
    <property type="entry name" value="Ketoacyl_synth_C"/>
</dbReference>
<feature type="domain" description="PKS/mFAS DH" evidence="11">
    <location>
        <begin position="946"/>
        <end position="1257"/>
    </location>
</feature>
<accession>A0A553I069</accession>
<dbReference type="SUPFAM" id="SSF51735">
    <property type="entry name" value="NAD(P)-binding Rossmann-fold domains"/>
    <property type="match status" value="2"/>
</dbReference>
<dbReference type="InterPro" id="IPR020807">
    <property type="entry name" value="PKS_DH"/>
</dbReference>
<dbReference type="Gene3D" id="3.40.50.150">
    <property type="entry name" value="Vaccinia Virus protein VP39"/>
    <property type="match status" value="1"/>
</dbReference>
<feature type="active site" description="Proton donor; for dehydratase activity" evidence="8">
    <location>
        <position position="1167"/>
    </location>
</feature>
<protein>
    <submittedName>
        <fullName evidence="12">Uncharacterized protein</fullName>
    </submittedName>
</protein>
<dbReference type="PROSITE" id="PS50075">
    <property type="entry name" value="CARRIER"/>
    <property type="match status" value="1"/>
</dbReference>
<dbReference type="FunFam" id="3.40.50.720:FF:000209">
    <property type="entry name" value="Polyketide synthase Pks12"/>
    <property type="match status" value="1"/>
</dbReference>
<dbReference type="SUPFAM" id="SSF47336">
    <property type="entry name" value="ACP-like"/>
    <property type="match status" value="1"/>
</dbReference>
<dbReference type="PROSITE" id="PS52004">
    <property type="entry name" value="KS3_2"/>
    <property type="match status" value="1"/>
</dbReference>
<evidence type="ECO:0000256" key="3">
    <source>
        <dbReference type="ARBA" id="ARBA00022679"/>
    </source>
</evidence>
<dbReference type="Gene3D" id="3.40.50.720">
    <property type="entry name" value="NAD(P)-binding Rossmann-like Domain"/>
    <property type="match status" value="1"/>
</dbReference>
<dbReference type="Pfam" id="PF08242">
    <property type="entry name" value="Methyltransf_12"/>
    <property type="match status" value="1"/>
</dbReference>
<dbReference type="InterPro" id="IPR014030">
    <property type="entry name" value="Ketoacyl_synth_N"/>
</dbReference>
<dbReference type="Pfam" id="PF00109">
    <property type="entry name" value="ketoacyl-synt"/>
    <property type="match status" value="1"/>
</dbReference>
<dbReference type="Gene3D" id="3.10.129.110">
    <property type="entry name" value="Polyketide synthase dehydratase"/>
    <property type="match status" value="1"/>
</dbReference>
<dbReference type="InterPro" id="IPR016036">
    <property type="entry name" value="Malonyl_transacylase_ACP-bd"/>
</dbReference>
<dbReference type="PANTHER" id="PTHR43775">
    <property type="entry name" value="FATTY ACID SYNTHASE"/>
    <property type="match status" value="1"/>
</dbReference>
<dbReference type="GO" id="GO:0031177">
    <property type="term" value="F:phosphopantetheine binding"/>
    <property type="evidence" value="ECO:0007669"/>
    <property type="project" value="InterPro"/>
</dbReference>
<dbReference type="Gene3D" id="1.10.1200.10">
    <property type="entry name" value="ACP-like"/>
    <property type="match status" value="1"/>
</dbReference>
<dbReference type="SUPFAM" id="SSF50129">
    <property type="entry name" value="GroES-like"/>
    <property type="match status" value="1"/>
</dbReference>
<dbReference type="InterPro" id="IPR020806">
    <property type="entry name" value="PKS_PP-bd"/>
</dbReference>
<dbReference type="SUPFAM" id="SSF53335">
    <property type="entry name" value="S-adenosyl-L-methionine-dependent methyltransferases"/>
    <property type="match status" value="1"/>
</dbReference>
<dbReference type="Pfam" id="PF23297">
    <property type="entry name" value="ACP_SdgA_C"/>
    <property type="match status" value="1"/>
</dbReference>
<dbReference type="GO" id="GO:0004315">
    <property type="term" value="F:3-oxoacyl-[acyl-carrier-protein] synthase activity"/>
    <property type="evidence" value="ECO:0007669"/>
    <property type="project" value="InterPro"/>
</dbReference>
<dbReference type="Pfam" id="PF14765">
    <property type="entry name" value="PS-DH"/>
    <property type="match status" value="1"/>
</dbReference>
<feature type="region of interest" description="C-terminal hotdog fold" evidence="8">
    <location>
        <begin position="1109"/>
        <end position="1257"/>
    </location>
</feature>
<dbReference type="InterPro" id="IPR029063">
    <property type="entry name" value="SAM-dependent_MTases_sf"/>
</dbReference>
<dbReference type="InterPro" id="IPR036736">
    <property type="entry name" value="ACP-like_sf"/>
</dbReference>
<evidence type="ECO:0000313" key="13">
    <source>
        <dbReference type="Proteomes" id="UP000319160"/>
    </source>
</evidence>
<dbReference type="SMART" id="SM00822">
    <property type="entry name" value="PKS_KR"/>
    <property type="match status" value="1"/>
</dbReference>
<dbReference type="InterPro" id="IPR049900">
    <property type="entry name" value="PKS_mFAS_DH"/>
</dbReference>
<dbReference type="Pfam" id="PF13668">
    <property type="entry name" value="Ferritin_2"/>
    <property type="match status" value="1"/>
</dbReference>
<dbReference type="Pfam" id="PF02801">
    <property type="entry name" value="Ketoacyl-synt_C"/>
    <property type="match status" value="1"/>
</dbReference>
<dbReference type="SMART" id="SM00823">
    <property type="entry name" value="PKS_PP"/>
    <property type="match status" value="1"/>
</dbReference>
<dbReference type="InterPro" id="IPR013154">
    <property type="entry name" value="ADH-like_N"/>
</dbReference>
<evidence type="ECO:0000259" key="9">
    <source>
        <dbReference type="PROSITE" id="PS50075"/>
    </source>
</evidence>
<dbReference type="SUPFAM" id="SSF55048">
    <property type="entry name" value="Probable ACP-binding domain of malonyl-CoA ACP transacylase"/>
    <property type="match status" value="1"/>
</dbReference>
<dbReference type="SMART" id="SM00827">
    <property type="entry name" value="PKS_AT"/>
    <property type="match status" value="1"/>
</dbReference>
<dbReference type="GO" id="GO:0004312">
    <property type="term" value="F:fatty acid synthase activity"/>
    <property type="evidence" value="ECO:0007669"/>
    <property type="project" value="TreeGrafter"/>
</dbReference>
<evidence type="ECO:0000256" key="8">
    <source>
        <dbReference type="PROSITE-ProRule" id="PRU01363"/>
    </source>
</evidence>
<dbReference type="Pfam" id="PF00698">
    <property type="entry name" value="Acyl_transf_1"/>
    <property type="match status" value="1"/>
</dbReference>
<feature type="active site" description="Proton acceptor; for dehydratase activity" evidence="8">
    <location>
        <position position="978"/>
    </location>
</feature>
<keyword evidence="7" id="KW-0012">Acyltransferase</keyword>
<evidence type="ECO:0000313" key="12">
    <source>
        <dbReference type="EMBL" id="TRX93592.1"/>
    </source>
</evidence>
<dbReference type="STRING" id="2512241.A0A553I069"/>
<dbReference type="GO" id="GO:0016491">
    <property type="term" value="F:oxidoreductase activity"/>
    <property type="evidence" value="ECO:0007669"/>
    <property type="project" value="UniProtKB-KW"/>
</dbReference>
<keyword evidence="6" id="KW-0511">Multifunctional enzyme</keyword>
<proteinExistence type="predicted"/>
<keyword evidence="2" id="KW-0597">Phosphoprotein</keyword>
<dbReference type="SMART" id="SM00826">
    <property type="entry name" value="PKS_DH"/>
    <property type="match status" value="1"/>
</dbReference>
<comment type="caution">
    <text evidence="12">The sequence shown here is derived from an EMBL/GenBank/DDBJ whole genome shotgun (WGS) entry which is preliminary data.</text>
</comment>
<dbReference type="InterPro" id="IPR016035">
    <property type="entry name" value="Acyl_Trfase/lysoPLipase"/>
</dbReference>
<dbReference type="Pfam" id="PF06089">
    <property type="entry name" value="Asparaginase_II"/>
    <property type="match status" value="1"/>
</dbReference>
<keyword evidence="13" id="KW-1185">Reference proteome</keyword>
<evidence type="ECO:0000256" key="2">
    <source>
        <dbReference type="ARBA" id="ARBA00022553"/>
    </source>
</evidence>
<evidence type="ECO:0000256" key="5">
    <source>
        <dbReference type="ARBA" id="ARBA00023002"/>
    </source>
</evidence>
<dbReference type="Pfam" id="PF08240">
    <property type="entry name" value="ADH_N"/>
    <property type="match status" value="1"/>
</dbReference>
<dbReference type="InterPro" id="IPR049551">
    <property type="entry name" value="PKS_DH_C"/>
</dbReference>
<evidence type="ECO:0000256" key="1">
    <source>
        <dbReference type="ARBA" id="ARBA00022450"/>
    </source>
</evidence>
<dbReference type="Gene3D" id="3.90.180.10">
    <property type="entry name" value="Medium-chain alcohol dehydrogenases, catalytic domain"/>
    <property type="match status" value="1"/>
</dbReference>